<dbReference type="Pfam" id="PF00440">
    <property type="entry name" value="TetR_N"/>
    <property type="match status" value="1"/>
</dbReference>
<keyword evidence="2 4" id="KW-0238">DNA-binding</keyword>
<reference evidence="7" key="1">
    <citation type="submission" date="2011-06" db="EMBL/GenBank/DDBJ databases">
        <title>Complete genome sequence of Paenibacillus mucilaginosus KNP414.</title>
        <authorList>
            <person name="Wang J."/>
            <person name="Hu S."/>
            <person name="Hu X."/>
            <person name="Zhang B."/>
            <person name="Dong D."/>
            <person name="Zhang S."/>
            <person name="Zhao K."/>
            <person name="Wu D."/>
        </authorList>
    </citation>
    <scope>NUCLEOTIDE SEQUENCE [LARGE SCALE GENOMIC DNA]</scope>
    <source>
        <strain evidence="7">KNP414</strain>
    </source>
</reference>
<feature type="domain" description="HTH tetR-type" evidence="5">
    <location>
        <begin position="26"/>
        <end position="86"/>
    </location>
</feature>
<dbReference type="HOGENOM" id="CLU_096009_1_0_9"/>
<proteinExistence type="predicted"/>
<dbReference type="PRINTS" id="PR00455">
    <property type="entry name" value="HTHTETR"/>
</dbReference>
<feature type="DNA-binding region" description="H-T-H motif" evidence="4">
    <location>
        <begin position="49"/>
        <end position="68"/>
    </location>
</feature>
<evidence type="ECO:0000259" key="5">
    <source>
        <dbReference type="PROSITE" id="PS50977"/>
    </source>
</evidence>
<dbReference type="Gene3D" id="1.10.357.10">
    <property type="entry name" value="Tetracycline Repressor, domain 2"/>
    <property type="match status" value="1"/>
</dbReference>
<dbReference type="KEGG" id="pms:KNP414_05445"/>
<protein>
    <submittedName>
        <fullName evidence="6">Transcriptional regulator, TetR family</fullName>
    </submittedName>
</protein>
<gene>
    <name evidence="6" type="ordered locus">KNP414_05445</name>
</gene>
<dbReference type="AlphaFoldDB" id="F8FI66"/>
<evidence type="ECO:0000256" key="2">
    <source>
        <dbReference type="ARBA" id="ARBA00023125"/>
    </source>
</evidence>
<dbReference type="InterPro" id="IPR050109">
    <property type="entry name" value="HTH-type_TetR-like_transc_reg"/>
</dbReference>
<dbReference type="SUPFAM" id="SSF46689">
    <property type="entry name" value="Homeodomain-like"/>
    <property type="match status" value="1"/>
</dbReference>
<evidence type="ECO:0000313" key="7">
    <source>
        <dbReference type="Proteomes" id="UP000006620"/>
    </source>
</evidence>
<evidence type="ECO:0000256" key="1">
    <source>
        <dbReference type="ARBA" id="ARBA00023015"/>
    </source>
</evidence>
<name>F8FI66_PAEMK</name>
<evidence type="ECO:0000256" key="4">
    <source>
        <dbReference type="PROSITE-ProRule" id="PRU00335"/>
    </source>
</evidence>
<organism evidence="6 7">
    <name type="scientific">Paenibacillus mucilaginosus (strain KNP414)</name>
    <dbReference type="NCBI Taxonomy" id="1036673"/>
    <lineage>
        <taxon>Bacteria</taxon>
        <taxon>Bacillati</taxon>
        <taxon>Bacillota</taxon>
        <taxon>Bacilli</taxon>
        <taxon>Bacillales</taxon>
        <taxon>Paenibacillaceae</taxon>
        <taxon>Paenibacillus</taxon>
    </lineage>
</organism>
<keyword evidence="3" id="KW-0804">Transcription</keyword>
<dbReference type="InterPro" id="IPR023772">
    <property type="entry name" value="DNA-bd_HTH_TetR-type_CS"/>
</dbReference>
<accession>F8FI66</accession>
<dbReference type="PANTHER" id="PTHR30055:SF234">
    <property type="entry name" value="HTH-TYPE TRANSCRIPTIONAL REGULATOR BETI"/>
    <property type="match status" value="1"/>
</dbReference>
<dbReference type="EMBL" id="CP002869">
    <property type="protein sequence ID" value="AEI43969.1"/>
    <property type="molecule type" value="Genomic_DNA"/>
</dbReference>
<keyword evidence="1" id="KW-0805">Transcription regulation</keyword>
<sequence length="195" mass="22076">MTFLPLLLYYLFINKSKMRCRRLARESKREVIIDGAVGIFAELGYYKATTALVAKAAGVTQPYVFHFFKNKEELFMAVIERAMNRIYDTFAEVEAPADQLSESMGDAFMRILETHRDETLMVMQAYVIAEPEIRAYVRSRFSFIHDTLKAKYERAGLTPGDAGAAASKFIGMGLLITLSQVLELPDIVCFKDESS</sequence>
<dbReference type="InterPro" id="IPR009057">
    <property type="entry name" value="Homeodomain-like_sf"/>
</dbReference>
<dbReference type="PROSITE" id="PS50977">
    <property type="entry name" value="HTH_TETR_2"/>
    <property type="match status" value="1"/>
</dbReference>
<dbReference type="PROSITE" id="PS01081">
    <property type="entry name" value="HTH_TETR_1"/>
    <property type="match status" value="1"/>
</dbReference>
<dbReference type="PATRIC" id="fig|1036673.3.peg.5050"/>
<evidence type="ECO:0000256" key="3">
    <source>
        <dbReference type="ARBA" id="ARBA00023163"/>
    </source>
</evidence>
<dbReference type="GO" id="GO:0003700">
    <property type="term" value="F:DNA-binding transcription factor activity"/>
    <property type="evidence" value="ECO:0007669"/>
    <property type="project" value="TreeGrafter"/>
</dbReference>
<dbReference type="Proteomes" id="UP000006620">
    <property type="component" value="Chromosome"/>
</dbReference>
<dbReference type="InterPro" id="IPR001647">
    <property type="entry name" value="HTH_TetR"/>
</dbReference>
<dbReference type="GO" id="GO:0000976">
    <property type="term" value="F:transcription cis-regulatory region binding"/>
    <property type="evidence" value="ECO:0007669"/>
    <property type="project" value="TreeGrafter"/>
</dbReference>
<reference evidence="6 7" key="2">
    <citation type="journal article" date="2013" name="Genome Announc.">
        <title>Genome Sequence of Growth-Improving Paenibacillus mucilaginosus Strain KNP414.</title>
        <authorList>
            <person name="Lu J.J."/>
            <person name="Wang J.F."/>
            <person name="Hu X.F."/>
        </authorList>
    </citation>
    <scope>NUCLEOTIDE SEQUENCE [LARGE SCALE GENOMIC DNA]</scope>
    <source>
        <strain evidence="6 7">KNP414</strain>
    </source>
</reference>
<evidence type="ECO:0000313" key="6">
    <source>
        <dbReference type="EMBL" id="AEI43969.1"/>
    </source>
</evidence>
<dbReference type="PANTHER" id="PTHR30055">
    <property type="entry name" value="HTH-TYPE TRANSCRIPTIONAL REGULATOR RUTR"/>
    <property type="match status" value="1"/>
</dbReference>